<dbReference type="RefSeq" id="WP_208408184.1">
    <property type="nucleotide sequence ID" value="NZ_JAASQJ010000001.1"/>
</dbReference>
<dbReference type="PANTHER" id="PTHR35004:SF8">
    <property type="entry name" value="TRANSPOSASE RV3428C-RELATED"/>
    <property type="match status" value="1"/>
</dbReference>
<name>A0ABX0UI89_9BACT</name>
<comment type="caution">
    <text evidence="3">The sequence shown here is derived from an EMBL/GenBank/DDBJ whole genome shotgun (WGS) entry which is preliminary data.</text>
</comment>
<organism evidence="3 4">
    <name type="scientific">Dyadobacter arcticus</name>
    <dbReference type="NCBI Taxonomy" id="1078754"/>
    <lineage>
        <taxon>Bacteria</taxon>
        <taxon>Pseudomonadati</taxon>
        <taxon>Bacteroidota</taxon>
        <taxon>Cytophagia</taxon>
        <taxon>Cytophagales</taxon>
        <taxon>Spirosomataceae</taxon>
        <taxon>Dyadobacter</taxon>
    </lineage>
</organism>
<dbReference type="PROSITE" id="PS50994">
    <property type="entry name" value="INTEGRASE"/>
    <property type="match status" value="1"/>
</dbReference>
<protein>
    <submittedName>
        <fullName evidence="3">Transposase</fullName>
    </submittedName>
</protein>
<evidence type="ECO:0000256" key="1">
    <source>
        <dbReference type="ARBA" id="ARBA00009277"/>
    </source>
</evidence>
<dbReference type="PANTHER" id="PTHR35004">
    <property type="entry name" value="TRANSPOSASE RV3428C-RELATED"/>
    <property type="match status" value="1"/>
</dbReference>
<dbReference type="InterPro" id="IPR012337">
    <property type="entry name" value="RNaseH-like_sf"/>
</dbReference>
<keyword evidence="4" id="KW-1185">Reference proteome</keyword>
<dbReference type="Pfam" id="PF22483">
    <property type="entry name" value="Mu-transpos_C_2"/>
    <property type="match status" value="1"/>
</dbReference>
<evidence type="ECO:0000313" key="4">
    <source>
        <dbReference type="Proteomes" id="UP001179181"/>
    </source>
</evidence>
<evidence type="ECO:0000313" key="3">
    <source>
        <dbReference type="EMBL" id="NIJ52213.1"/>
    </source>
</evidence>
<dbReference type="EMBL" id="JAASQJ010000001">
    <property type="protein sequence ID" value="NIJ52213.1"/>
    <property type="molecule type" value="Genomic_DNA"/>
</dbReference>
<dbReference type="InterPro" id="IPR036397">
    <property type="entry name" value="RNaseH_sf"/>
</dbReference>
<dbReference type="NCBIfam" id="NF033546">
    <property type="entry name" value="transpos_IS21"/>
    <property type="match status" value="1"/>
</dbReference>
<dbReference type="Proteomes" id="UP001179181">
    <property type="component" value="Unassembled WGS sequence"/>
</dbReference>
<accession>A0ABX0UI89</accession>
<dbReference type="Pfam" id="PF00665">
    <property type="entry name" value="rve"/>
    <property type="match status" value="1"/>
</dbReference>
<dbReference type="InterPro" id="IPR001584">
    <property type="entry name" value="Integrase_cat-core"/>
</dbReference>
<dbReference type="InterPro" id="IPR054353">
    <property type="entry name" value="IstA-like_C"/>
</dbReference>
<comment type="similarity">
    <text evidence="1">Belongs to the transposase IS21/IS408/IS1162 family.</text>
</comment>
<dbReference type="SUPFAM" id="SSF53098">
    <property type="entry name" value="Ribonuclease H-like"/>
    <property type="match status" value="1"/>
</dbReference>
<dbReference type="Gene3D" id="3.30.420.10">
    <property type="entry name" value="Ribonuclease H-like superfamily/Ribonuclease H"/>
    <property type="match status" value="1"/>
</dbReference>
<feature type="domain" description="Integrase catalytic" evidence="2">
    <location>
        <begin position="140"/>
        <end position="338"/>
    </location>
</feature>
<evidence type="ECO:0000259" key="2">
    <source>
        <dbReference type="PROSITE" id="PS50994"/>
    </source>
</evidence>
<sequence>MANRLLSMHKLRQILIFLERRVSIRNIEKEVKISRKTIGLYQQKFLQTGLGFQQLLLVKDQELERLINVERASIPEDTDPRKAQFYGQIDYFTHELKDTGVTRLLLWEEYIRENPGGLQYSRFCKLLQEHLKIAQASMHFEHHPAKMMQVDFAGDPLYFVDTSSGELIACPVFVAVLPFSGYGYVEALPNMKLAQVVKALNNALAYFGGVPLGAKSDNMKQWVSRSSRYEPAFTDMLEQWASHNHIALYAARPHKPKDKAAVENFVKITYRRIYAHLRNDTFHNLASLNAAIKEKLALHHQMNFQKKTFSRLELFMAQEAPQLQPLPESPYQVRHYTKAKVQKNYHVVIGEDWHFYSVPFRYIGKEVRIAYCEDTVEIYHDNQRIALHSRNYRSHGYTTLKEHMPQSHQEVSRQQGWDPEYYLRKASENGPCTFEFFKKVMDSKLIIDQSYTSCLGLLRLIKSYGAVRMEKACKRALTGYKFSYIAVKNILDHNMDLIEDLESKEYRIPEHPNLRGPESYQE</sequence>
<proteinExistence type="inferred from homology"/>
<gene>
    <name evidence="3" type="ORF">FHS68_001369</name>
</gene>
<reference evidence="3 4" key="1">
    <citation type="submission" date="2020-03" db="EMBL/GenBank/DDBJ databases">
        <title>Genomic Encyclopedia of Type Strains, Phase IV (KMG-IV): sequencing the most valuable type-strain genomes for metagenomic binning, comparative biology and taxonomic classification.</title>
        <authorList>
            <person name="Goeker M."/>
        </authorList>
    </citation>
    <scope>NUCLEOTIDE SEQUENCE [LARGE SCALE GENOMIC DNA]</scope>
    <source>
        <strain evidence="3 4">DSM 102865</strain>
    </source>
</reference>